<protein>
    <submittedName>
        <fullName evidence="1">AAA family ATPase</fullName>
    </submittedName>
</protein>
<dbReference type="AlphaFoldDB" id="A0A7K2J099"/>
<gene>
    <name evidence="1" type="ORF">GTW20_25275</name>
</gene>
<dbReference type="EMBL" id="WWHY01000001">
    <property type="protein sequence ID" value="MYR35484.1"/>
    <property type="molecule type" value="Genomic_DNA"/>
</dbReference>
<dbReference type="Gene3D" id="3.40.50.300">
    <property type="entry name" value="P-loop containing nucleotide triphosphate hydrolases"/>
    <property type="match status" value="1"/>
</dbReference>
<dbReference type="Proteomes" id="UP000467124">
    <property type="component" value="Unassembled WGS sequence"/>
</dbReference>
<reference evidence="1 2" key="1">
    <citation type="journal article" date="2019" name="Nat. Commun.">
        <title>The antimicrobial potential of Streptomyces from insect microbiomes.</title>
        <authorList>
            <person name="Chevrette M.G."/>
            <person name="Carlson C.M."/>
            <person name="Ortega H.E."/>
            <person name="Thomas C."/>
            <person name="Ananiev G.E."/>
            <person name="Barns K.J."/>
            <person name="Book A.J."/>
            <person name="Cagnazzo J."/>
            <person name="Carlos C."/>
            <person name="Flanigan W."/>
            <person name="Grubbs K.J."/>
            <person name="Horn H.A."/>
            <person name="Hoffmann F.M."/>
            <person name="Klassen J.L."/>
            <person name="Knack J.J."/>
            <person name="Lewin G.R."/>
            <person name="McDonald B.R."/>
            <person name="Muller L."/>
            <person name="Melo W.G.P."/>
            <person name="Pinto-Tomas A.A."/>
            <person name="Schmitz A."/>
            <person name="Wendt-Pienkowski E."/>
            <person name="Wildman S."/>
            <person name="Zhao M."/>
            <person name="Zhang F."/>
            <person name="Bugni T.S."/>
            <person name="Andes D.R."/>
            <person name="Pupo M.T."/>
            <person name="Currie C.R."/>
        </authorList>
    </citation>
    <scope>NUCLEOTIDE SEQUENCE [LARGE SCALE GENOMIC DNA]</scope>
    <source>
        <strain evidence="1 2">SID5840</strain>
    </source>
</reference>
<sequence>MPGAGKSTALSRLGARGSVLGEYISPDGVPLSWDSHPHRDQDDSHQNNWLRKTAQARSHLDAGAPVVVSDRDWLSSLSYAHSTGDPDLLNARCAWAVDHLERGRLQVAHLYLVVHVSPQMSLERRRHRLQPGHPWSTAEGVERLAAFYADPVTALVEHHARLAQALGDARWVHLDGDRPTSEVVAAITEQLNEAR</sequence>
<evidence type="ECO:0000313" key="1">
    <source>
        <dbReference type="EMBL" id="MYR35484.1"/>
    </source>
</evidence>
<accession>A0A7K2J099</accession>
<evidence type="ECO:0000313" key="2">
    <source>
        <dbReference type="Proteomes" id="UP000467124"/>
    </source>
</evidence>
<dbReference type="InterPro" id="IPR027417">
    <property type="entry name" value="P-loop_NTPase"/>
</dbReference>
<dbReference type="SUPFAM" id="SSF52540">
    <property type="entry name" value="P-loop containing nucleoside triphosphate hydrolases"/>
    <property type="match status" value="1"/>
</dbReference>
<name>A0A7K2J099_9ACTN</name>
<proteinExistence type="predicted"/>
<organism evidence="1 2">
    <name type="scientific">Nocardiopsis alba</name>
    <dbReference type="NCBI Taxonomy" id="53437"/>
    <lineage>
        <taxon>Bacteria</taxon>
        <taxon>Bacillati</taxon>
        <taxon>Actinomycetota</taxon>
        <taxon>Actinomycetes</taxon>
        <taxon>Streptosporangiales</taxon>
        <taxon>Nocardiopsidaceae</taxon>
        <taxon>Nocardiopsis</taxon>
    </lineage>
</organism>
<comment type="caution">
    <text evidence="1">The sequence shown here is derived from an EMBL/GenBank/DDBJ whole genome shotgun (WGS) entry which is preliminary data.</text>
</comment>